<feature type="compositionally biased region" description="Polar residues" evidence="2">
    <location>
        <begin position="424"/>
        <end position="458"/>
    </location>
</feature>
<dbReference type="PANTHER" id="PTHR23110:SF109">
    <property type="entry name" value="FI07618P-RELATED"/>
    <property type="match status" value="1"/>
</dbReference>
<dbReference type="GO" id="GO:0005634">
    <property type="term" value="C:nucleus"/>
    <property type="evidence" value="ECO:0007669"/>
    <property type="project" value="TreeGrafter"/>
</dbReference>
<dbReference type="GO" id="GO:0006357">
    <property type="term" value="P:regulation of transcription by RNA polymerase II"/>
    <property type="evidence" value="ECO:0007669"/>
    <property type="project" value="TreeGrafter"/>
</dbReference>
<feature type="compositionally biased region" description="Acidic residues" evidence="2">
    <location>
        <begin position="283"/>
        <end position="292"/>
    </location>
</feature>
<dbReference type="EMBL" id="OC857369">
    <property type="protein sequence ID" value="CAD7625087.1"/>
    <property type="molecule type" value="Genomic_DNA"/>
</dbReference>
<dbReference type="InterPro" id="IPR051095">
    <property type="entry name" value="Dros_DevTransReg"/>
</dbReference>
<name>A0A7R9PYK8_9ACAR</name>
<dbReference type="Gene3D" id="3.30.710.10">
    <property type="entry name" value="Potassium Channel Kv1.1, Chain A"/>
    <property type="match status" value="1"/>
</dbReference>
<dbReference type="InterPro" id="IPR011333">
    <property type="entry name" value="SKP1/BTB/POZ_sf"/>
</dbReference>
<feature type="region of interest" description="Disordered" evidence="2">
    <location>
        <begin position="146"/>
        <end position="215"/>
    </location>
</feature>
<feature type="compositionally biased region" description="Low complexity" evidence="2">
    <location>
        <begin position="327"/>
        <end position="336"/>
    </location>
</feature>
<accession>A0A7R9PYK8</accession>
<keyword evidence="1" id="KW-0539">Nucleus</keyword>
<dbReference type="EMBL" id="CAJPIZ010002794">
    <property type="protein sequence ID" value="CAG2105517.1"/>
    <property type="molecule type" value="Genomic_DNA"/>
</dbReference>
<evidence type="ECO:0000313" key="4">
    <source>
        <dbReference type="EMBL" id="CAD7625087.1"/>
    </source>
</evidence>
<feature type="compositionally biased region" description="Pro residues" evidence="2">
    <location>
        <begin position="672"/>
        <end position="681"/>
    </location>
</feature>
<gene>
    <name evidence="4" type="ORF">OSB1V03_LOCUS5523</name>
</gene>
<keyword evidence="5" id="KW-1185">Reference proteome</keyword>
<proteinExistence type="predicted"/>
<evidence type="ECO:0000313" key="5">
    <source>
        <dbReference type="Proteomes" id="UP000759131"/>
    </source>
</evidence>
<feature type="compositionally biased region" description="Low complexity" evidence="2">
    <location>
        <begin position="682"/>
        <end position="700"/>
    </location>
</feature>
<dbReference type="PANTHER" id="PTHR23110">
    <property type="entry name" value="BTB DOMAIN TRANSCRIPTION FACTOR"/>
    <property type="match status" value="1"/>
</dbReference>
<evidence type="ECO:0000259" key="3">
    <source>
        <dbReference type="PROSITE" id="PS50097"/>
    </source>
</evidence>
<reference evidence="4" key="1">
    <citation type="submission" date="2020-11" db="EMBL/GenBank/DDBJ databases">
        <authorList>
            <person name="Tran Van P."/>
        </authorList>
    </citation>
    <scope>NUCLEOTIDE SEQUENCE</scope>
</reference>
<feature type="compositionally biased region" description="Polar residues" evidence="2">
    <location>
        <begin position="487"/>
        <end position="528"/>
    </location>
</feature>
<dbReference type="CDD" id="cd18315">
    <property type="entry name" value="BTB_POZ_BAB-like"/>
    <property type="match status" value="1"/>
</dbReference>
<dbReference type="OrthoDB" id="9978265at2759"/>
<sequence>MGSASRLLLLRRGDHDSRLTEGFEALLDKELMTDVSITCGQNIVRAHRTVLSIFSPFFRRVFDSIQNPLHYPFVVLKDMPYADLRAIIDLMYRGEVTVTQDRFPSLKRSAKTLEVKELSDIISSYELKNDIKPAVDDETGPAALAAANTSGRNARKRGRPRRYDDSRDNSAEDEDLKPIFTTPGPPTKRQQVLMSKNTSQSQSAGMTATSRGGLFVKQTASKSTTPRGGGVGGTNAVVSRGGSHSYVTFTKPQIATRGGGVAKSAGPASRGRGIRFVPHDTDTDPNDEDYDPSADSGGGYKRGPYVKRGRPSKRLSNDYPLASNMLSSSSSSAVSSPMDLQNIFPDQSYIASAADRPIKIELDSDSDVECILSATSPLPSGDPVDDTPEGVPQPTLEGVAQPIPEEVAQPTPEEPRFTELLPTESATHELTATDDQNNQMLTTSEPTLDTSADSTTEMPANVYIKTERPDTPPVDQSMDTSVDETPVTEQTAAVQSTTAEDITANTDPQPVTNQTAGNVDTNSEQQPNAELAASSSAEPSSSASQEITESVATTTTTTSLDPNIVVKTERPNSPFDDELQTFINELDEQYEEPIADTTTAAAVVANDQQIDNAIPPHQSDTTNATLVTAQPPAITSAPVLMTRTAPTIITLNNNQTISAPIIRFIKTERSSSPPPSQPSSQPPVITTQSTTTFQTPSQSSEEAILIDDQEMDTTGDTNVLADAVNTESCNRPPIGSQNTDSLIDDIDLDLDFAMTDSNGNSSGGASGDGNSGQSSTTIANHFS</sequence>
<dbReference type="InterPro" id="IPR000210">
    <property type="entry name" value="BTB/POZ_dom"/>
</dbReference>
<evidence type="ECO:0000256" key="1">
    <source>
        <dbReference type="ARBA" id="ARBA00023242"/>
    </source>
</evidence>
<feature type="domain" description="BTB" evidence="3">
    <location>
        <begin position="33"/>
        <end position="100"/>
    </location>
</feature>
<feature type="compositionally biased region" description="Gly residues" evidence="2">
    <location>
        <begin position="761"/>
        <end position="770"/>
    </location>
</feature>
<feature type="compositionally biased region" description="Polar residues" evidence="2">
    <location>
        <begin position="188"/>
        <end position="210"/>
    </location>
</feature>
<feature type="region of interest" description="Disordered" evidence="2">
    <location>
        <begin position="753"/>
        <end position="783"/>
    </location>
</feature>
<organism evidence="4">
    <name type="scientific">Medioppia subpectinata</name>
    <dbReference type="NCBI Taxonomy" id="1979941"/>
    <lineage>
        <taxon>Eukaryota</taxon>
        <taxon>Metazoa</taxon>
        <taxon>Ecdysozoa</taxon>
        <taxon>Arthropoda</taxon>
        <taxon>Chelicerata</taxon>
        <taxon>Arachnida</taxon>
        <taxon>Acari</taxon>
        <taxon>Acariformes</taxon>
        <taxon>Sarcoptiformes</taxon>
        <taxon>Oribatida</taxon>
        <taxon>Brachypylina</taxon>
        <taxon>Oppioidea</taxon>
        <taxon>Oppiidae</taxon>
        <taxon>Medioppia</taxon>
    </lineage>
</organism>
<feature type="compositionally biased region" description="Basic and acidic residues" evidence="2">
    <location>
        <begin position="161"/>
        <end position="170"/>
    </location>
</feature>
<dbReference type="SMART" id="SM00225">
    <property type="entry name" value="BTB"/>
    <property type="match status" value="1"/>
</dbReference>
<protein>
    <recommendedName>
        <fullName evidence="3">BTB domain-containing protein</fullName>
    </recommendedName>
</protein>
<feature type="region of interest" description="Disordered" evidence="2">
    <location>
        <begin position="668"/>
        <end position="700"/>
    </location>
</feature>
<feature type="compositionally biased region" description="Basic residues" evidence="2">
    <location>
        <begin position="304"/>
        <end position="313"/>
    </location>
</feature>
<evidence type="ECO:0000256" key="2">
    <source>
        <dbReference type="SAM" id="MobiDB-lite"/>
    </source>
</evidence>
<feature type="region of interest" description="Disordered" evidence="2">
    <location>
        <begin position="257"/>
        <end position="336"/>
    </location>
</feature>
<dbReference type="SUPFAM" id="SSF54695">
    <property type="entry name" value="POZ domain"/>
    <property type="match status" value="1"/>
</dbReference>
<dbReference type="Pfam" id="PF00651">
    <property type="entry name" value="BTB"/>
    <property type="match status" value="1"/>
</dbReference>
<dbReference type="Proteomes" id="UP000759131">
    <property type="component" value="Unassembled WGS sequence"/>
</dbReference>
<feature type="region of interest" description="Disordered" evidence="2">
    <location>
        <begin position="372"/>
        <end position="556"/>
    </location>
</feature>
<dbReference type="PROSITE" id="PS50097">
    <property type="entry name" value="BTB"/>
    <property type="match status" value="1"/>
</dbReference>
<feature type="compositionally biased region" description="Low complexity" evidence="2">
    <location>
        <begin position="529"/>
        <end position="544"/>
    </location>
</feature>
<dbReference type="AlphaFoldDB" id="A0A7R9PYK8"/>